<dbReference type="GO" id="GO:0006352">
    <property type="term" value="P:DNA-templated transcription initiation"/>
    <property type="evidence" value="ECO:0007669"/>
    <property type="project" value="InterPro"/>
</dbReference>
<dbReference type="SUPFAM" id="SSF88946">
    <property type="entry name" value="Sigma2 domain of RNA polymerase sigma factors"/>
    <property type="match status" value="1"/>
</dbReference>
<accession>A0A853EVI0</accession>
<dbReference type="GO" id="GO:0003700">
    <property type="term" value="F:DNA-binding transcription factor activity"/>
    <property type="evidence" value="ECO:0007669"/>
    <property type="project" value="InterPro"/>
</dbReference>
<dbReference type="Gene3D" id="1.10.1740.10">
    <property type="match status" value="1"/>
</dbReference>
<dbReference type="RefSeq" id="WP_179913358.1">
    <property type="nucleotide sequence ID" value="NZ_JACBYE010000020.1"/>
</dbReference>
<dbReference type="EMBL" id="JACBYE010000020">
    <property type="protein sequence ID" value="NYS93804.1"/>
    <property type="molecule type" value="Genomic_DNA"/>
</dbReference>
<reference evidence="2 3" key="1">
    <citation type="submission" date="2020-07" db="EMBL/GenBank/DDBJ databases">
        <title>MOT database genomes.</title>
        <authorList>
            <person name="Joseph S."/>
            <person name="Aduse-Opoku J."/>
            <person name="Hashim A."/>
            <person name="Wade W."/>
            <person name="Curtis M."/>
        </authorList>
    </citation>
    <scope>NUCLEOTIDE SEQUENCE [LARGE SCALE GENOMIC DNA]</scope>
    <source>
        <strain evidence="2 3">DSM 100099</strain>
    </source>
</reference>
<keyword evidence="3" id="KW-1185">Reference proteome</keyword>
<protein>
    <submittedName>
        <fullName evidence="2">Uncharacterized protein</fullName>
    </submittedName>
</protein>
<dbReference type="Gene3D" id="1.10.10.10">
    <property type="entry name" value="Winged helix-like DNA-binding domain superfamily/Winged helix DNA-binding domain"/>
    <property type="match status" value="1"/>
</dbReference>
<evidence type="ECO:0000256" key="1">
    <source>
        <dbReference type="SAM" id="MobiDB-lite"/>
    </source>
</evidence>
<dbReference type="InterPro" id="IPR013325">
    <property type="entry name" value="RNA_pol_sigma_r2"/>
</dbReference>
<dbReference type="InterPro" id="IPR013324">
    <property type="entry name" value="RNA_pol_sigma_r3/r4-like"/>
</dbReference>
<sequence length="282" mass="31023">MGLETPSSSLVVPTVGTRAQVRALGDSDIALVEATRTGDPDAFLELWTRHVEAVARLARRLVADESAVSSVVNDAFAVVMIDIAQDRYARDRVGLEPFRLSVYTAVADLLGHPRPGGRSSAPVLRALHRLPPRMQSVVWYVDVEEMGWGEVERLVGEGPAEVRTAYRLAHTTLRAEWVMDLLEDETVPDGCVWNLRRTGSRAAGWLSWSAARRYDRHLRGCTWCQELAEALRSPASVLAHEARLVFDVAPRPEDRQSPPRSRTSSPEISAPASAGVSRVGRS</sequence>
<feature type="region of interest" description="Disordered" evidence="1">
    <location>
        <begin position="248"/>
        <end position="282"/>
    </location>
</feature>
<dbReference type="Proteomes" id="UP000561011">
    <property type="component" value="Unassembled WGS sequence"/>
</dbReference>
<evidence type="ECO:0000313" key="3">
    <source>
        <dbReference type="Proteomes" id="UP000561011"/>
    </source>
</evidence>
<gene>
    <name evidence="2" type="ORF">HZZ10_09755</name>
</gene>
<dbReference type="AlphaFoldDB" id="A0A853EVI0"/>
<comment type="caution">
    <text evidence="2">The sequence shown here is derived from an EMBL/GenBank/DDBJ whole genome shotgun (WGS) entry which is preliminary data.</text>
</comment>
<dbReference type="SUPFAM" id="SSF88659">
    <property type="entry name" value="Sigma3 and sigma4 domains of RNA polymerase sigma factors"/>
    <property type="match status" value="1"/>
</dbReference>
<feature type="compositionally biased region" description="Basic and acidic residues" evidence="1">
    <location>
        <begin position="248"/>
        <end position="257"/>
    </location>
</feature>
<name>A0A853EVI0_9MICO</name>
<proteinExistence type="predicted"/>
<organism evidence="2 3">
    <name type="scientific">Sanguibacter inulinus</name>
    <dbReference type="NCBI Taxonomy" id="60922"/>
    <lineage>
        <taxon>Bacteria</taxon>
        <taxon>Bacillati</taxon>
        <taxon>Actinomycetota</taxon>
        <taxon>Actinomycetes</taxon>
        <taxon>Micrococcales</taxon>
        <taxon>Sanguibacteraceae</taxon>
        <taxon>Sanguibacter</taxon>
    </lineage>
</organism>
<dbReference type="InterPro" id="IPR036388">
    <property type="entry name" value="WH-like_DNA-bd_sf"/>
</dbReference>
<evidence type="ECO:0000313" key="2">
    <source>
        <dbReference type="EMBL" id="NYS93804.1"/>
    </source>
</evidence>